<evidence type="ECO:0000256" key="9">
    <source>
        <dbReference type="ARBA" id="ARBA00023136"/>
    </source>
</evidence>
<keyword evidence="8 10" id="KW-0333">Golgi apparatus</keyword>
<keyword evidence="11" id="KW-0175">Coiled coil</keyword>
<evidence type="ECO:0000256" key="3">
    <source>
        <dbReference type="ARBA" id="ARBA00022676"/>
    </source>
</evidence>
<reference evidence="12 13" key="1">
    <citation type="submission" date="2022-05" db="EMBL/GenBank/DDBJ databases">
        <title>A multi-omics perspective on studying reproductive biology in Daphnia sinensis.</title>
        <authorList>
            <person name="Jia J."/>
        </authorList>
    </citation>
    <scope>NUCLEOTIDE SEQUENCE [LARGE SCALE GENOMIC DNA]</scope>
    <source>
        <strain evidence="12 13">WSL</strain>
    </source>
</reference>
<dbReference type="FunFam" id="3.90.550.50:FF:000072">
    <property type="entry name" value="Hexosyltransferase"/>
    <property type="match status" value="1"/>
</dbReference>
<dbReference type="PANTHER" id="PTHR11214">
    <property type="entry name" value="BETA-1,3-N-ACETYLGLUCOSAMINYLTRANSFERASE"/>
    <property type="match status" value="1"/>
</dbReference>
<evidence type="ECO:0000256" key="1">
    <source>
        <dbReference type="ARBA" id="ARBA00004323"/>
    </source>
</evidence>
<evidence type="ECO:0000313" key="12">
    <source>
        <dbReference type="EMBL" id="KAI9559306.1"/>
    </source>
</evidence>
<organism evidence="12 13">
    <name type="scientific">Daphnia sinensis</name>
    <dbReference type="NCBI Taxonomy" id="1820382"/>
    <lineage>
        <taxon>Eukaryota</taxon>
        <taxon>Metazoa</taxon>
        <taxon>Ecdysozoa</taxon>
        <taxon>Arthropoda</taxon>
        <taxon>Crustacea</taxon>
        <taxon>Branchiopoda</taxon>
        <taxon>Diplostraca</taxon>
        <taxon>Cladocera</taxon>
        <taxon>Anomopoda</taxon>
        <taxon>Daphniidae</taxon>
        <taxon>Daphnia</taxon>
        <taxon>Daphnia similis group</taxon>
    </lineage>
</organism>
<evidence type="ECO:0000256" key="6">
    <source>
        <dbReference type="ARBA" id="ARBA00022968"/>
    </source>
</evidence>
<dbReference type="GO" id="GO:0006493">
    <property type="term" value="P:protein O-linked glycosylation"/>
    <property type="evidence" value="ECO:0007669"/>
    <property type="project" value="TreeGrafter"/>
</dbReference>
<evidence type="ECO:0000256" key="11">
    <source>
        <dbReference type="SAM" id="Coils"/>
    </source>
</evidence>
<dbReference type="InterPro" id="IPR002659">
    <property type="entry name" value="Glyco_trans_31"/>
</dbReference>
<feature type="transmembrane region" description="Helical" evidence="10">
    <location>
        <begin position="12"/>
        <end position="32"/>
    </location>
</feature>
<comment type="caution">
    <text evidence="12">The sequence shown here is derived from an EMBL/GenBank/DDBJ whole genome shotgun (WGS) entry which is preliminary data.</text>
</comment>
<evidence type="ECO:0000256" key="7">
    <source>
        <dbReference type="ARBA" id="ARBA00022989"/>
    </source>
</evidence>
<keyword evidence="6 10" id="KW-0735">Signal-anchor</keyword>
<proteinExistence type="inferred from homology"/>
<dbReference type="AlphaFoldDB" id="A0AAD5PTG1"/>
<keyword evidence="5 10" id="KW-0812">Transmembrane</keyword>
<dbReference type="GO" id="GO:0000139">
    <property type="term" value="C:Golgi membrane"/>
    <property type="evidence" value="ECO:0007669"/>
    <property type="project" value="UniProtKB-SubCell"/>
</dbReference>
<protein>
    <recommendedName>
        <fullName evidence="10">Hexosyltransferase</fullName>
        <ecNumber evidence="10">2.4.1.-</ecNumber>
    </recommendedName>
</protein>
<evidence type="ECO:0000256" key="10">
    <source>
        <dbReference type="RuleBase" id="RU363063"/>
    </source>
</evidence>
<dbReference type="Proteomes" id="UP000820818">
    <property type="component" value="Linkage Group LG5"/>
</dbReference>
<keyword evidence="4" id="KW-0808">Transferase</keyword>
<dbReference type="EC" id="2.4.1.-" evidence="10"/>
<name>A0AAD5PTG1_9CRUS</name>
<evidence type="ECO:0000256" key="4">
    <source>
        <dbReference type="ARBA" id="ARBA00022679"/>
    </source>
</evidence>
<dbReference type="Gene3D" id="3.90.550.50">
    <property type="match status" value="1"/>
</dbReference>
<keyword evidence="9 10" id="KW-0472">Membrane</keyword>
<feature type="coiled-coil region" evidence="11">
    <location>
        <begin position="48"/>
        <end position="139"/>
    </location>
</feature>
<dbReference type="GO" id="GO:0016758">
    <property type="term" value="F:hexosyltransferase activity"/>
    <property type="evidence" value="ECO:0007669"/>
    <property type="project" value="InterPro"/>
</dbReference>
<keyword evidence="3 10" id="KW-0328">Glycosyltransferase</keyword>
<dbReference type="PANTHER" id="PTHR11214:SF334">
    <property type="entry name" value="HEXOSYLTRANSFERASE"/>
    <property type="match status" value="1"/>
</dbReference>
<accession>A0AAD5PTG1</accession>
<comment type="subcellular location">
    <subcellularLocation>
        <location evidence="1 10">Golgi apparatus membrane</location>
        <topology evidence="1 10">Single-pass type II membrane protein</topology>
    </subcellularLocation>
</comment>
<keyword evidence="7 10" id="KW-1133">Transmembrane helix</keyword>
<comment type="similarity">
    <text evidence="2 10">Belongs to the glycosyltransferase 31 family.</text>
</comment>
<gene>
    <name evidence="12" type="ORF">GHT06_016095</name>
</gene>
<evidence type="ECO:0000256" key="5">
    <source>
        <dbReference type="ARBA" id="ARBA00022692"/>
    </source>
</evidence>
<sequence length="499" mass="56982">MSLNNQFSLLNVGWFFLVISSTIYFTYFIYFLHPATNLIHETIEPQARTNVMTEMEKLDKTVEDLVEKLNQENQMLKDNVNKCREDRTSMTTSLQTGQESLRQINSTLTAKIVLLEEELKQEKEQADRLAKTIVEEKKSIEAKVKTQKDLFDFTSLVLRNGPYPGVANYTTYAVARLGLLPLTNVEPLEPDFGPVINNVTSFQYSITVPACRDVRVNRSVFISVNSAPDNFEKRNIIRQTWAKHLQVESERGSLGIAGFAFILGLTDNNVTQSRIKEESATFGDIIQIEMSDFYRNLTLKVAGLLNWLLKNCAAVDFVFKVDDDVYVNVHNLATFVQSYHRSNQSMFGLAAGFYIANRAGKWSISYEEWPWKQYPVYYYGPAIVMPGSTIRPLLAAYQTTPFMPFDDVYYSGICTEKAGIKLHVTSNSFNIFVMRQPLVPDGCDVRRFVAWLTVSGNHMNNSHVATDDFYQNRTQCIVSDPHGINRTIDYSEVVEFRFV</sequence>
<dbReference type="EMBL" id="WJBH02000005">
    <property type="protein sequence ID" value="KAI9559306.1"/>
    <property type="molecule type" value="Genomic_DNA"/>
</dbReference>
<keyword evidence="13" id="KW-1185">Reference proteome</keyword>
<evidence type="ECO:0000313" key="13">
    <source>
        <dbReference type="Proteomes" id="UP000820818"/>
    </source>
</evidence>
<evidence type="ECO:0000256" key="8">
    <source>
        <dbReference type="ARBA" id="ARBA00023034"/>
    </source>
</evidence>
<dbReference type="Pfam" id="PF01762">
    <property type="entry name" value="Galactosyl_T"/>
    <property type="match status" value="1"/>
</dbReference>
<evidence type="ECO:0000256" key="2">
    <source>
        <dbReference type="ARBA" id="ARBA00008661"/>
    </source>
</evidence>